<dbReference type="PANTHER" id="PTHR12143:SF39">
    <property type="entry name" value="SECRETED PROTEIN"/>
    <property type="match status" value="1"/>
</dbReference>
<dbReference type="InterPro" id="IPR014718">
    <property type="entry name" value="GH-type_carb-bd"/>
</dbReference>
<keyword evidence="8" id="KW-0326">Glycosidase</keyword>
<name>A0ABT6RB64_9BACT</name>
<dbReference type="Gene3D" id="2.60.120.260">
    <property type="entry name" value="Galactose-binding domain-like"/>
    <property type="match status" value="1"/>
</dbReference>
<dbReference type="Pfam" id="PF07971">
    <property type="entry name" value="Glyco_hydro_92"/>
    <property type="match status" value="1"/>
</dbReference>
<dbReference type="InterPro" id="IPR050883">
    <property type="entry name" value="PNGase"/>
</dbReference>
<dbReference type="Gene3D" id="2.70.98.10">
    <property type="match status" value="1"/>
</dbReference>
<evidence type="ECO:0000256" key="1">
    <source>
        <dbReference type="ARBA" id="ARBA00001913"/>
    </source>
</evidence>
<dbReference type="Proteomes" id="UP001226434">
    <property type="component" value="Unassembled WGS sequence"/>
</dbReference>
<organism evidence="8 9">
    <name type="scientific">Pinibacter soli</name>
    <dbReference type="NCBI Taxonomy" id="3044211"/>
    <lineage>
        <taxon>Bacteria</taxon>
        <taxon>Pseudomonadati</taxon>
        <taxon>Bacteroidota</taxon>
        <taxon>Chitinophagia</taxon>
        <taxon>Chitinophagales</taxon>
        <taxon>Chitinophagaceae</taxon>
        <taxon>Pinibacter</taxon>
    </lineage>
</organism>
<dbReference type="Gene3D" id="3.30.2080.10">
    <property type="entry name" value="GH92 mannosidase domain"/>
    <property type="match status" value="1"/>
</dbReference>
<dbReference type="PROSITE" id="PS51257">
    <property type="entry name" value="PROKAR_LIPOPROTEIN"/>
    <property type="match status" value="1"/>
</dbReference>
<feature type="domain" description="DUF7402" evidence="7">
    <location>
        <begin position="27"/>
        <end position="161"/>
    </location>
</feature>
<dbReference type="Gene3D" id="1.20.1610.10">
    <property type="entry name" value="alpha-1,2-mannosidases domains"/>
    <property type="match status" value="1"/>
</dbReference>
<evidence type="ECO:0000259" key="7">
    <source>
        <dbReference type="Pfam" id="PF24135"/>
    </source>
</evidence>
<dbReference type="RefSeq" id="WP_282333911.1">
    <property type="nucleotide sequence ID" value="NZ_JASBRG010000005.1"/>
</dbReference>
<gene>
    <name evidence="8" type="ORF">QJ048_08500</name>
</gene>
<dbReference type="Pfam" id="PF17678">
    <property type="entry name" value="Glyco_hydro_92N"/>
    <property type="match status" value="1"/>
</dbReference>
<evidence type="ECO:0000256" key="2">
    <source>
        <dbReference type="ARBA" id="ARBA00011245"/>
    </source>
</evidence>
<keyword evidence="3" id="KW-0106">Calcium</keyword>
<dbReference type="InterPro" id="IPR008928">
    <property type="entry name" value="6-hairpin_glycosidase_sf"/>
</dbReference>
<evidence type="ECO:0000256" key="3">
    <source>
        <dbReference type="ARBA" id="ARBA00022837"/>
    </source>
</evidence>
<evidence type="ECO:0000313" key="9">
    <source>
        <dbReference type="Proteomes" id="UP001226434"/>
    </source>
</evidence>
<proteinExistence type="predicted"/>
<keyword evidence="9" id="KW-1185">Reference proteome</keyword>
<dbReference type="SUPFAM" id="SSF48208">
    <property type="entry name" value="Six-hairpin glycosidases"/>
    <property type="match status" value="1"/>
</dbReference>
<dbReference type="SUPFAM" id="SSF49785">
    <property type="entry name" value="Galactose-binding domain-like"/>
    <property type="match status" value="1"/>
</dbReference>
<dbReference type="EC" id="3.2.1.-" evidence="8"/>
<sequence>MMKFTLIYIALFFLSCQGALSYAGPGNIAPLAKVVASSNAGIEFSEKNVIDGIIGVDGKGEWACKGETANWGYIKFPWIQLSWDEPQWIDKVVLFDRVSLQQNISGVKLLFSDGSIEWVNQLPSDGTGLAVKFTPRKTKWIKFEVTDGTGSDLGFSEIEVYPSVEGAKDYVSLVNPYIETNKGRYEYFITGSLPFGMATSAPLTRDKHQVGGGYNYNEKEILGFQQIHTWMMSGIEIMPATTQENPFEGRNSWKSSFNHDDEIVQPGYHRVMLQKNKIWVEQTATDRVSFYRFQYTKKSDARVVIDMGSTVKNVCTMVDARIDKVSNTEIEGSFSTVKRFWGGPNDIRVFFVIQFDKPFTSLDVWQGDKTIKKDISHVEGDSVKLGAEYVMQAGEQLNMKIAISYTSVENAKNNLAHECTTWNFDEVRNNAAKIWNQYLGRIEAKGGTPQQRQKFYTDLWHVLLGRQKINDVNGDYPDRTEITKFGGRNGKFNDAVFKIKSVPKDENGRPKFNMYLSDAFWLTQWNLNVLWGLAWPELMDDFSASLLEYAKNGKLLPRAPMGGGYTFIMTGDPAASFIVSTYMKGLLKKVDANTAFEIVKENQMPGGMISGGEMDRGAAEFYIKNGWWPNNAGVTIEAGFQDWGAAQMAAKLGRENDYNLFRKRASGWTNCFDTVGRFIFPKDKNGKFTHTNPLSGAGWVESNAWQATWGVSHDITKLIDLIGGRDSFCNKLNFAFEKAKEQDFVDDYSSGYISYGNQPGCSNAHLFSYAGKPWLTQYWVRQVQQQTYGGTTPDAGYGGHDEDEGQMGGISALMSIGLFDIMGNEAQQPVYEITSPLFDEITIHLNQNYYEGESFVIKCYNNSSANKYIQSAKLNRSTLKTFWFTHNDFSKGGQLELWMGDKPNHKWGVAGLPPACN</sequence>
<dbReference type="NCBIfam" id="TIGR01180">
    <property type="entry name" value="aman2_put"/>
    <property type="match status" value="1"/>
</dbReference>
<feature type="signal peptide" evidence="4">
    <location>
        <begin position="1"/>
        <end position="23"/>
    </location>
</feature>
<evidence type="ECO:0000259" key="5">
    <source>
        <dbReference type="Pfam" id="PF07971"/>
    </source>
</evidence>
<evidence type="ECO:0000313" key="8">
    <source>
        <dbReference type="EMBL" id="MDI3319809.1"/>
    </source>
</evidence>
<evidence type="ECO:0000256" key="4">
    <source>
        <dbReference type="SAM" id="SignalP"/>
    </source>
</evidence>
<keyword evidence="4" id="KW-0732">Signal</keyword>
<evidence type="ECO:0000259" key="6">
    <source>
        <dbReference type="Pfam" id="PF17678"/>
    </source>
</evidence>
<comment type="caution">
    <text evidence="8">The sequence shown here is derived from an EMBL/GenBank/DDBJ whole genome shotgun (WGS) entry which is preliminary data.</text>
</comment>
<dbReference type="PANTHER" id="PTHR12143">
    <property type="entry name" value="PEPTIDE N-GLYCANASE PNGASE -RELATED"/>
    <property type="match status" value="1"/>
</dbReference>
<protein>
    <submittedName>
        <fullName evidence="8">GH92 family glycosyl hydrolase</fullName>
        <ecNumber evidence="8">3.2.1.-</ecNumber>
    </submittedName>
</protein>
<feature type="domain" description="Glycosyl hydrolase family 92" evidence="5">
    <location>
        <begin position="410"/>
        <end position="901"/>
    </location>
</feature>
<dbReference type="InterPro" id="IPR041371">
    <property type="entry name" value="GH92_N"/>
</dbReference>
<feature type="chain" id="PRO_5046390546" evidence="4">
    <location>
        <begin position="24"/>
        <end position="917"/>
    </location>
</feature>
<feature type="domain" description="Glycosyl hydrolase family 92 N-terminal" evidence="6">
    <location>
        <begin position="173"/>
        <end position="404"/>
    </location>
</feature>
<dbReference type="InterPro" id="IPR055826">
    <property type="entry name" value="DUF7402"/>
</dbReference>
<accession>A0ABT6RB64</accession>
<reference evidence="8 9" key="1">
    <citation type="submission" date="2023-05" db="EMBL/GenBank/DDBJ databases">
        <title>Genome sequence of Pinibacter sp. MAH-24.</title>
        <authorList>
            <person name="Huq M.A."/>
        </authorList>
    </citation>
    <scope>NUCLEOTIDE SEQUENCE [LARGE SCALE GENOMIC DNA]</scope>
    <source>
        <strain evidence="8 9">MAH-24</strain>
    </source>
</reference>
<dbReference type="GO" id="GO:0016798">
    <property type="term" value="F:hydrolase activity, acting on glycosyl bonds"/>
    <property type="evidence" value="ECO:0007669"/>
    <property type="project" value="UniProtKB-KW"/>
</dbReference>
<dbReference type="InterPro" id="IPR012939">
    <property type="entry name" value="Glyco_hydro_92"/>
</dbReference>
<dbReference type="InterPro" id="IPR008979">
    <property type="entry name" value="Galactose-bd-like_sf"/>
</dbReference>
<dbReference type="InterPro" id="IPR005887">
    <property type="entry name" value="GH92_a_mannosidase_put"/>
</dbReference>
<dbReference type="Pfam" id="PF24135">
    <property type="entry name" value="DUF7402"/>
    <property type="match status" value="1"/>
</dbReference>
<dbReference type="EMBL" id="JASBRG010000005">
    <property type="protein sequence ID" value="MDI3319809.1"/>
    <property type="molecule type" value="Genomic_DNA"/>
</dbReference>
<dbReference type="Gene3D" id="1.20.1050.60">
    <property type="entry name" value="alpha-1,2-mannosidase"/>
    <property type="match status" value="1"/>
</dbReference>
<keyword evidence="8" id="KW-0378">Hydrolase</keyword>
<comment type="subunit">
    <text evidence="2">Monomer.</text>
</comment>
<comment type="cofactor">
    <cofactor evidence="1">
        <name>Ca(2+)</name>
        <dbReference type="ChEBI" id="CHEBI:29108"/>
    </cofactor>
</comment>